<evidence type="ECO:0000256" key="1">
    <source>
        <dbReference type="SAM" id="MobiDB-lite"/>
    </source>
</evidence>
<keyword evidence="2" id="KW-0812">Transmembrane</keyword>
<evidence type="ECO:0000313" key="4">
    <source>
        <dbReference type="Proteomes" id="UP000695802"/>
    </source>
</evidence>
<protein>
    <recommendedName>
        <fullName evidence="5">MFS transporter</fullName>
    </recommendedName>
</protein>
<keyword evidence="2" id="KW-1133">Transmembrane helix</keyword>
<keyword evidence="2" id="KW-0472">Membrane</keyword>
<feature type="transmembrane region" description="Helical" evidence="2">
    <location>
        <begin position="42"/>
        <end position="61"/>
    </location>
</feature>
<evidence type="ECO:0008006" key="5">
    <source>
        <dbReference type="Google" id="ProtNLM"/>
    </source>
</evidence>
<feature type="transmembrane region" description="Helical" evidence="2">
    <location>
        <begin position="277"/>
        <end position="296"/>
    </location>
</feature>
<sequence>MQQSEEAAAGGGEVGERSEKRNTPAVPLWSMLRQTFGVDLKWLVPCWGGGMVLAHFLRIGYVPSLSLGDLGVVLSAVALFGAIALLGFLAVLALPAWVIGLLVDQHLLVVPLRPKQDDAPRKGLKSYYRRAQLALGRRRERVFGSLWLFAGAALLSAMYYAFLLLCEHWGFVRFAAYGVVFGFGLGALALALLTVVWDVDRVRRYWPVLRRPRGTLSLMLLVYLAFWPLAAFAVGYVAPPTKGSDWFYLAVVVFIVVFLHWLVYATHRVHFSKRFRVLGAAVLMVLAYSGALLGTVDVTVRKLGIGMLPSVQLQLTEQGCQIVKAAWPEARCERAQPASNVYVLPSVDVLTRLGSDFYVAPPGGLSDEHKPRFLIPASQVLSWSRVEVVKKTAAPAAAPSVK</sequence>
<dbReference type="Proteomes" id="UP000695802">
    <property type="component" value="Unassembled WGS sequence"/>
</dbReference>
<feature type="transmembrane region" description="Helical" evidence="2">
    <location>
        <begin position="245"/>
        <end position="265"/>
    </location>
</feature>
<comment type="caution">
    <text evidence="3">The sequence shown here is derived from an EMBL/GenBank/DDBJ whole genome shotgun (WGS) entry which is preliminary data.</text>
</comment>
<gene>
    <name evidence="3" type="ORF">JR064_12955</name>
</gene>
<dbReference type="SUPFAM" id="SSF103473">
    <property type="entry name" value="MFS general substrate transporter"/>
    <property type="match status" value="1"/>
</dbReference>
<evidence type="ECO:0000313" key="3">
    <source>
        <dbReference type="EMBL" id="MBN6103075.1"/>
    </source>
</evidence>
<reference evidence="3 4" key="1">
    <citation type="submission" date="2021-02" db="EMBL/GenBank/DDBJ databases">
        <title>Taxonomically Unique Crown Gall-Associated Xanthomonas Stains Have Deficiency in Virulence Repertories.</title>
        <authorList>
            <person name="Mafakheri H."/>
            <person name="Taghavi S.M."/>
            <person name="Dimkic I."/>
            <person name="Nemanja K."/>
            <person name="Osdaghi E."/>
        </authorList>
    </citation>
    <scope>NUCLEOTIDE SEQUENCE [LARGE SCALE GENOMIC DNA]</scope>
    <source>
        <strain evidence="3 4">FX4</strain>
    </source>
</reference>
<dbReference type="InterPro" id="IPR036259">
    <property type="entry name" value="MFS_trans_sf"/>
</dbReference>
<feature type="transmembrane region" description="Helical" evidence="2">
    <location>
        <begin position="73"/>
        <end position="103"/>
    </location>
</feature>
<feature type="region of interest" description="Disordered" evidence="1">
    <location>
        <begin position="1"/>
        <end position="22"/>
    </location>
</feature>
<proteinExistence type="predicted"/>
<keyword evidence="4" id="KW-1185">Reference proteome</keyword>
<feature type="transmembrane region" description="Helical" evidence="2">
    <location>
        <begin position="218"/>
        <end position="239"/>
    </location>
</feature>
<feature type="transmembrane region" description="Helical" evidence="2">
    <location>
        <begin position="142"/>
        <end position="162"/>
    </location>
</feature>
<dbReference type="EMBL" id="JAFIWB010000013">
    <property type="protein sequence ID" value="MBN6103075.1"/>
    <property type="molecule type" value="Genomic_DNA"/>
</dbReference>
<evidence type="ECO:0000256" key="2">
    <source>
        <dbReference type="SAM" id="Phobius"/>
    </source>
</evidence>
<name>A0ABS3B648_9XANT</name>
<dbReference type="RefSeq" id="WP_206229966.1">
    <property type="nucleotide sequence ID" value="NZ_JAFIWB010000013.1"/>
</dbReference>
<accession>A0ABS3B648</accession>
<feature type="transmembrane region" description="Helical" evidence="2">
    <location>
        <begin position="174"/>
        <end position="197"/>
    </location>
</feature>
<organism evidence="3 4">
    <name type="scientific">Xanthomonas bonasiae</name>
    <dbReference type="NCBI Taxonomy" id="2810351"/>
    <lineage>
        <taxon>Bacteria</taxon>
        <taxon>Pseudomonadati</taxon>
        <taxon>Pseudomonadota</taxon>
        <taxon>Gammaproteobacteria</taxon>
        <taxon>Lysobacterales</taxon>
        <taxon>Lysobacteraceae</taxon>
        <taxon>Xanthomonas</taxon>
    </lineage>
</organism>